<dbReference type="PROSITE" id="PS50056">
    <property type="entry name" value="TYR_PHOSPHATASE_2"/>
    <property type="match status" value="1"/>
</dbReference>
<dbReference type="GO" id="GO:0033550">
    <property type="term" value="F:MAP kinase tyrosine phosphatase activity"/>
    <property type="evidence" value="ECO:0007669"/>
    <property type="project" value="TreeGrafter"/>
</dbReference>
<dbReference type="PROSITE" id="PS00383">
    <property type="entry name" value="TYR_PHOSPHATASE_1"/>
    <property type="match status" value="1"/>
</dbReference>
<protein>
    <recommendedName>
        <fullName evidence="2">protein-tyrosine-phosphatase</fullName>
        <ecNumber evidence="2">3.1.3.48</ecNumber>
    </recommendedName>
</protein>
<sequence length="230" mass="24567">MTSSIKVRGSSFDTTEYTCTTDTDSANITMGKTEQNVSTPDTKQPAACILPDLLYLGPVSATANTAFLERQGITHILSVGRGPASHIPGITYARLTLTDHESSSIKHCTNKACELIDAVLNSNGRVLVHCVAGISRSPTMIAAYLMKRLGMTLRESLTLLVEARAVVAPNPGFLRQLSEMEKDIFNGKSTFDPAGVTSSTRLAAYLERTRPEAEGAATKAQDIVGAHPSL</sequence>
<dbReference type="CDD" id="cd14498">
    <property type="entry name" value="DSP"/>
    <property type="match status" value="1"/>
</dbReference>
<dbReference type="GO" id="GO:0005737">
    <property type="term" value="C:cytoplasm"/>
    <property type="evidence" value="ECO:0007669"/>
    <property type="project" value="TreeGrafter"/>
</dbReference>
<dbReference type="InterPro" id="IPR029021">
    <property type="entry name" value="Prot-tyrosine_phosphatase-like"/>
</dbReference>
<reference evidence="7" key="1">
    <citation type="submission" date="2023-06" db="EMBL/GenBank/DDBJ databases">
        <title>Genome-scale phylogeny and comparative genomics of the fungal order Sordariales.</title>
        <authorList>
            <consortium name="Lawrence Berkeley National Laboratory"/>
            <person name="Hensen N."/>
            <person name="Bonometti L."/>
            <person name="Westerberg I."/>
            <person name="Brannstrom I.O."/>
            <person name="Guillou S."/>
            <person name="Cros-Aarteil S."/>
            <person name="Calhoun S."/>
            <person name="Haridas S."/>
            <person name="Kuo A."/>
            <person name="Mondo S."/>
            <person name="Pangilinan J."/>
            <person name="Riley R."/>
            <person name="Labutti K."/>
            <person name="Andreopoulos B."/>
            <person name="Lipzen A."/>
            <person name="Chen C."/>
            <person name="Yanf M."/>
            <person name="Daum C."/>
            <person name="Ng V."/>
            <person name="Clum A."/>
            <person name="Steindorff A."/>
            <person name="Ohm R."/>
            <person name="Martin F."/>
            <person name="Silar P."/>
            <person name="Natvig D."/>
            <person name="Lalanne C."/>
            <person name="Gautier V."/>
            <person name="Ament-Velasquez S.L."/>
            <person name="Kruys A."/>
            <person name="Hutchinson M.I."/>
            <person name="Powell A.J."/>
            <person name="Barry K."/>
            <person name="Miller A.N."/>
            <person name="Grigoriev I.V."/>
            <person name="Debuchy R."/>
            <person name="Gladieux P."/>
            <person name="Thoren M.H."/>
            <person name="Johannesson H."/>
        </authorList>
    </citation>
    <scope>NUCLEOTIDE SEQUENCE</scope>
    <source>
        <strain evidence="7">PSN4</strain>
    </source>
</reference>
<dbReference type="SMART" id="SM00195">
    <property type="entry name" value="DSPc"/>
    <property type="match status" value="1"/>
</dbReference>
<dbReference type="GO" id="GO:0043409">
    <property type="term" value="P:negative regulation of MAPK cascade"/>
    <property type="evidence" value="ECO:0007669"/>
    <property type="project" value="TreeGrafter"/>
</dbReference>
<evidence type="ECO:0000313" key="8">
    <source>
        <dbReference type="Proteomes" id="UP001239445"/>
    </source>
</evidence>
<dbReference type="Gene3D" id="3.90.190.10">
    <property type="entry name" value="Protein tyrosine phosphatase superfamily"/>
    <property type="match status" value="1"/>
</dbReference>
<accession>A0AAJ0BHR8</accession>
<gene>
    <name evidence="7" type="ORF">QBC47DRAFT_378356</name>
</gene>
<dbReference type="AlphaFoldDB" id="A0AAJ0BHR8"/>
<feature type="domain" description="Tyrosine-protein phosphatase" evidence="5">
    <location>
        <begin position="44"/>
        <end position="186"/>
    </location>
</feature>
<dbReference type="GO" id="GO:0017017">
    <property type="term" value="F:MAP kinase tyrosine/serine/threonine phosphatase activity"/>
    <property type="evidence" value="ECO:0007669"/>
    <property type="project" value="TreeGrafter"/>
</dbReference>
<dbReference type="InterPro" id="IPR020422">
    <property type="entry name" value="TYR_PHOSPHATASE_DUAL_dom"/>
</dbReference>
<evidence type="ECO:0000259" key="5">
    <source>
        <dbReference type="PROSITE" id="PS50054"/>
    </source>
</evidence>
<dbReference type="InterPro" id="IPR000340">
    <property type="entry name" value="Dual-sp_phosphatase_cat-dom"/>
</dbReference>
<evidence type="ECO:0000313" key="7">
    <source>
        <dbReference type="EMBL" id="KAK1757072.1"/>
    </source>
</evidence>
<organism evidence="7 8">
    <name type="scientific">Echria macrotheca</name>
    <dbReference type="NCBI Taxonomy" id="438768"/>
    <lineage>
        <taxon>Eukaryota</taxon>
        <taxon>Fungi</taxon>
        <taxon>Dikarya</taxon>
        <taxon>Ascomycota</taxon>
        <taxon>Pezizomycotina</taxon>
        <taxon>Sordariomycetes</taxon>
        <taxon>Sordariomycetidae</taxon>
        <taxon>Sordariales</taxon>
        <taxon>Schizotheciaceae</taxon>
        <taxon>Echria</taxon>
    </lineage>
</organism>
<evidence type="ECO:0000256" key="1">
    <source>
        <dbReference type="ARBA" id="ARBA00008601"/>
    </source>
</evidence>
<comment type="caution">
    <text evidence="7">The sequence shown here is derived from an EMBL/GenBank/DDBJ whole genome shotgun (WGS) entry which is preliminary data.</text>
</comment>
<name>A0AAJ0BHR8_9PEZI</name>
<keyword evidence="4" id="KW-0904">Protein phosphatase</keyword>
<comment type="similarity">
    <text evidence="1">Belongs to the protein-tyrosine phosphatase family. Non-receptor class dual specificity subfamily.</text>
</comment>
<dbReference type="Proteomes" id="UP001239445">
    <property type="component" value="Unassembled WGS sequence"/>
</dbReference>
<keyword evidence="8" id="KW-1185">Reference proteome</keyword>
<dbReference type="SUPFAM" id="SSF52799">
    <property type="entry name" value="(Phosphotyrosine protein) phosphatases II"/>
    <property type="match status" value="1"/>
</dbReference>
<dbReference type="EC" id="3.1.3.48" evidence="2"/>
<dbReference type="PANTHER" id="PTHR10159:SF519">
    <property type="entry name" value="DUAL SPECIFICITY PROTEIN PHOSPHATASE MPK3"/>
    <property type="match status" value="1"/>
</dbReference>
<dbReference type="PROSITE" id="PS50054">
    <property type="entry name" value="TYR_PHOSPHATASE_DUAL"/>
    <property type="match status" value="1"/>
</dbReference>
<dbReference type="PANTHER" id="PTHR10159">
    <property type="entry name" value="DUAL SPECIFICITY PROTEIN PHOSPHATASE"/>
    <property type="match status" value="1"/>
</dbReference>
<dbReference type="GO" id="GO:0008330">
    <property type="term" value="F:protein tyrosine/threonine phosphatase activity"/>
    <property type="evidence" value="ECO:0007669"/>
    <property type="project" value="TreeGrafter"/>
</dbReference>
<dbReference type="InterPro" id="IPR016130">
    <property type="entry name" value="Tyr_Pase_AS"/>
</dbReference>
<evidence type="ECO:0000256" key="3">
    <source>
        <dbReference type="ARBA" id="ARBA00022801"/>
    </source>
</evidence>
<evidence type="ECO:0000259" key="6">
    <source>
        <dbReference type="PROSITE" id="PS50056"/>
    </source>
</evidence>
<proteinExistence type="inferred from homology"/>
<dbReference type="Pfam" id="PF00782">
    <property type="entry name" value="DSPc"/>
    <property type="match status" value="1"/>
</dbReference>
<evidence type="ECO:0000256" key="4">
    <source>
        <dbReference type="ARBA" id="ARBA00022912"/>
    </source>
</evidence>
<dbReference type="EMBL" id="MU839831">
    <property type="protein sequence ID" value="KAK1757072.1"/>
    <property type="molecule type" value="Genomic_DNA"/>
</dbReference>
<feature type="domain" description="Tyrosine specific protein phosphatases" evidence="6">
    <location>
        <begin position="110"/>
        <end position="164"/>
    </location>
</feature>
<evidence type="ECO:0000256" key="2">
    <source>
        <dbReference type="ARBA" id="ARBA00013064"/>
    </source>
</evidence>
<keyword evidence="3" id="KW-0378">Hydrolase</keyword>
<dbReference type="InterPro" id="IPR000387">
    <property type="entry name" value="Tyr_Pase_dom"/>
</dbReference>